<dbReference type="InterPro" id="IPR029063">
    <property type="entry name" value="SAM-dependent_MTases_sf"/>
</dbReference>
<name>A0ABS1I779_9PROT</name>
<sequence>MSDPKTAFGDPFARLDDAEVIFVSQDGHALAPSRVRCYSFAKALNQQGIRAEVLSFFDHLGAPEQGAAVVARPEEEKLRLALLGYDALSRNPRALLYVQKTGYHIPAIALAAARNGNRFILDYDDYDLDSRSYRRLEPWFPSLAPDRLLATTARHAEACVVSSCKIFDFVAPLNPNTHLIHTVADLDLFHPGDRGQARARFGDAVNILWCGDVWGDIPMRDILFAVDAFAMMPPAARARARFHIVGFGLAWEELKHRVRMRYPDLDRLVLHERIAPAEFGAVLAEMDIGILPYADNAFNASKSPTKMFEFLLAKVAVCATPVGEVVHCLENGRSVLLADGLERYSDALARLVVDTGFRHRIAEEAHRIGMERYTLDGIAGRLAGIVRVASAPRSGGASGQALVPFMEKALGRRRTIAPREVQLARADLQALQGMESLEEAEPRRWSAPLLAMLDWPGLEAAEGIAPDRARQLKEAGRTLRNAARFRPELALPAADRPPGPPRLCKLAAAEDWEDDGWWGWVRRFKTNYASFPLDADGGRLIDEDGLNHLYSYFKRSRGAWERVQYLYGLDRLGLLDGAARVLVASRNEDGFYLFLTGHAARVAVVDLGERAGEHAARVASGRMDLWLSKPRTVHRERLAVHHGGLGDVPEGEAWDAVIAVQNAAFLPGLADFLAWADGRLRTGGVLAFATEIRLNAPGPDNDGAGLVGWPVSMLGEGGFAAHLVRHTGLEVIGPVDASLSDATLDRLVVTGTPAAANPHFVARTGADLHAPAVWFCRKTAATPTDGWRRLAEALPRQPAAGSAQSAAADSSS</sequence>
<dbReference type="SUPFAM" id="SSF53756">
    <property type="entry name" value="UDP-Glycosyltransferase/glycogen phosphorylase"/>
    <property type="match status" value="1"/>
</dbReference>
<evidence type="ECO:0000313" key="2">
    <source>
        <dbReference type="Proteomes" id="UP000654452"/>
    </source>
</evidence>
<comment type="caution">
    <text evidence="1">The sequence shown here is derived from an EMBL/GenBank/DDBJ whole genome shotgun (WGS) entry which is preliminary data.</text>
</comment>
<gene>
    <name evidence="1" type="ORF">JJL56_28900</name>
</gene>
<accession>A0ABS1I779</accession>
<dbReference type="Pfam" id="PF13692">
    <property type="entry name" value="Glyco_trans_1_4"/>
    <property type="match status" value="1"/>
</dbReference>
<keyword evidence="2" id="KW-1185">Reference proteome</keyword>
<dbReference type="Gene3D" id="3.40.50.2000">
    <property type="entry name" value="Glycogen Phosphorylase B"/>
    <property type="match status" value="1"/>
</dbReference>
<dbReference type="RefSeq" id="WP_200487258.1">
    <property type="nucleotide sequence ID" value="NZ_JAEPIV010000033.1"/>
</dbReference>
<evidence type="ECO:0000313" key="1">
    <source>
        <dbReference type="EMBL" id="MBK4722880.1"/>
    </source>
</evidence>
<dbReference type="Proteomes" id="UP000654452">
    <property type="component" value="Unassembled WGS sequence"/>
</dbReference>
<organism evidence="1 2">
    <name type="scientific">Azospirillum aestuarii</name>
    <dbReference type="NCBI Taxonomy" id="2802052"/>
    <lineage>
        <taxon>Bacteria</taxon>
        <taxon>Pseudomonadati</taxon>
        <taxon>Pseudomonadota</taxon>
        <taxon>Alphaproteobacteria</taxon>
        <taxon>Rhodospirillales</taxon>
        <taxon>Azospirillaceae</taxon>
        <taxon>Azospirillum</taxon>
    </lineage>
</organism>
<dbReference type="SUPFAM" id="SSF53335">
    <property type="entry name" value="S-adenosyl-L-methionine-dependent methyltransferases"/>
    <property type="match status" value="1"/>
</dbReference>
<proteinExistence type="predicted"/>
<protein>
    <submittedName>
        <fullName evidence="1">Glycosyltransferase</fullName>
    </submittedName>
</protein>
<dbReference type="EMBL" id="JAEPIV010000033">
    <property type="protein sequence ID" value="MBK4722880.1"/>
    <property type="molecule type" value="Genomic_DNA"/>
</dbReference>
<reference evidence="1 2" key="1">
    <citation type="submission" date="2021-01" db="EMBL/GenBank/DDBJ databases">
        <title>Azospirillum sp. YIM DDC1 draft genome.</title>
        <authorList>
            <person name="Wang Y.-X."/>
        </authorList>
    </citation>
    <scope>NUCLEOTIDE SEQUENCE [LARGE SCALE GENOMIC DNA]</scope>
    <source>
        <strain evidence="1 2">YIM DDC1</strain>
    </source>
</reference>